<reference evidence="1 2" key="1">
    <citation type="submission" date="2023-05" db="EMBL/GenBank/DDBJ databases">
        <title>A Combination of Whole Genome Sequencing and Metagenomics Reveals Diversity of Listeria spp. in Soil Collected from the Nantahala National Forest.</title>
        <authorList>
            <person name="Wang J."/>
            <person name="Schamp C.N."/>
            <person name="Hudson L.K."/>
            <person name="Chaggar H.K."/>
            <person name="Bryan D.W."/>
            <person name="Radosevich M."/>
            <person name="Denes T.G."/>
        </authorList>
    </citation>
    <scope>NUCLEOTIDE SEQUENCE [LARGE SCALE GENOMIC DNA]</scope>
    <source>
        <strain evidence="1 2">UTK S2-0009</strain>
    </source>
</reference>
<dbReference type="RefSeq" id="WP_230908389.1">
    <property type="nucleotide sequence ID" value="NZ_CP156021.1"/>
</dbReference>
<dbReference type="SUPFAM" id="SSF50998">
    <property type="entry name" value="Quinoprotein alcohol dehydrogenase-like"/>
    <property type="match status" value="1"/>
</dbReference>
<dbReference type="InterPro" id="IPR011047">
    <property type="entry name" value="Quinoprotein_ADH-like_sf"/>
</dbReference>
<dbReference type="EMBL" id="JASBAG010000001">
    <property type="protein sequence ID" value="MDT0095260.1"/>
    <property type="molecule type" value="Genomic_DNA"/>
</dbReference>
<evidence type="ECO:0000313" key="2">
    <source>
        <dbReference type="Proteomes" id="UP001267344"/>
    </source>
</evidence>
<dbReference type="Proteomes" id="UP001267344">
    <property type="component" value="Unassembled WGS sequence"/>
</dbReference>
<dbReference type="Gene3D" id="2.130.10.10">
    <property type="entry name" value="YVTN repeat-like/Quinoprotein amine dehydrogenase"/>
    <property type="match status" value="1"/>
</dbReference>
<name>A0ABU2IB40_9LIST</name>
<dbReference type="GeneID" id="93239397"/>
<comment type="caution">
    <text evidence="1">The sequence shown here is derived from an EMBL/GenBank/DDBJ whole genome shotgun (WGS) entry which is preliminary data.</text>
</comment>
<protein>
    <submittedName>
        <fullName evidence="1">Uncharacterized protein</fullName>
    </submittedName>
</protein>
<evidence type="ECO:0000313" key="1">
    <source>
        <dbReference type="EMBL" id="MDT0095260.1"/>
    </source>
</evidence>
<sequence length="278" mass="32125">MDDTIVFLHSMLGDVSDEQITKDTIFPKYIIADFFTFDFTTHTQNSLMYSDEGTLFNIYCKCTSENQKLFLNTMYYEPIDGGVTGDNNRYKTLAKLIEIRTDALIEISESPAPNIMEFCETKTYTFGEYQVYMISAFTMECRLTKTNIVAWKLRLSAYLYTEIEEENGKLYFGTAAKGGRFYSISLQDGKIIFEYNTGGTTSYVWHQENLLMVDKKGDIILLDSKTGTLIKRYTLRRSDSSKQRLRATPDILVKNDKIYSIAISRENFYEFYAVCVDL</sequence>
<gene>
    <name evidence="1" type="ORF">QJV39_00915</name>
</gene>
<organism evidence="1 2">
    <name type="scientific">Listeria swaminathanii</name>
    <dbReference type="NCBI Taxonomy" id="2713501"/>
    <lineage>
        <taxon>Bacteria</taxon>
        <taxon>Bacillati</taxon>
        <taxon>Bacillota</taxon>
        <taxon>Bacilli</taxon>
        <taxon>Bacillales</taxon>
        <taxon>Listeriaceae</taxon>
        <taxon>Listeria</taxon>
    </lineage>
</organism>
<accession>A0ABU2IB40</accession>
<proteinExistence type="predicted"/>
<keyword evidence="2" id="KW-1185">Reference proteome</keyword>
<dbReference type="InterPro" id="IPR015943">
    <property type="entry name" value="WD40/YVTN_repeat-like_dom_sf"/>
</dbReference>